<feature type="non-terminal residue" evidence="1">
    <location>
        <position position="1"/>
    </location>
</feature>
<dbReference type="OrthoDB" id="7676488at2759"/>
<keyword evidence="2" id="KW-1185">Reference proteome</keyword>
<proteinExistence type="predicted"/>
<dbReference type="AlphaFoldDB" id="A0A8J6DWQ2"/>
<reference evidence="1" key="1">
    <citation type="journal article" date="2021" name="Evol. Appl.">
        <title>The genome of the Pyrenean desman and the effects of bottlenecks and inbreeding on the genomic landscape of an endangered species.</title>
        <authorList>
            <person name="Escoda L."/>
            <person name="Castresana J."/>
        </authorList>
    </citation>
    <scope>NUCLEOTIDE SEQUENCE</scope>
    <source>
        <strain evidence="1">IBE-C5619</strain>
    </source>
</reference>
<protein>
    <submittedName>
        <fullName evidence="1">V-type proton ATPase subunit D</fullName>
    </submittedName>
</protein>
<comment type="caution">
    <text evidence="1">The sequence shown here is derived from an EMBL/GenBank/DDBJ whole genome shotgun (WGS) entry which is preliminary data.</text>
</comment>
<dbReference type="EMBL" id="JAGFMF010011493">
    <property type="protein sequence ID" value="KAG8521123.1"/>
    <property type="molecule type" value="Genomic_DNA"/>
</dbReference>
<organism evidence="1 2">
    <name type="scientific">Galemys pyrenaicus</name>
    <name type="common">Iberian desman</name>
    <name type="synonym">Pyrenean desman</name>
    <dbReference type="NCBI Taxonomy" id="202257"/>
    <lineage>
        <taxon>Eukaryota</taxon>
        <taxon>Metazoa</taxon>
        <taxon>Chordata</taxon>
        <taxon>Craniata</taxon>
        <taxon>Vertebrata</taxon>
        <taxon>Euteleostomi</taxon>
        <taxon>Mammalia</taxon>
        <taxon>Eutheria</taxon>
        <taxon>Laurasiatheria</taxon>
        <taxon>Eulipotyphla</taxon>
        <taxon>Talpidae</taxon>
        <taxon>Galemys</taxon>
    </lineage>
</organism>
<accession>A0A8J6DWQ2</accession>
<sequence>ILKKIIEMKMVMGEVIKEGFSLLRPRAGDQLAKLKRNHARTVEWLVELASLQTSIVTVVEAIEIIHK</sequence>
<feature type="non-terminal residue" evidence="1">
    <location>
        <position position="67"/>
    </location>
</feature>
<dbReference type="Proteomes" id="UP000700334">
    <property type="component" value="Unassembled WGS sequence"/>
</dbReference>
<gene>
    <name evidence="1" type="ORF">J0S82_003020</name>
</gene>
<evidence type="ECO:0000313" key="2">
    <source>
        <dbReference type="Proteomes" id="UP000700334"/>
    </source>
</evidence>
<evidence type="ECO:0000313" key="1">
    <source>
        <dbReference type="EMBL" id="KAG8521123.1"/>
    </source>
</evidence>
<name>A0A8J6DWQ2_GALPY</name>